<name>A0A218ZAH8_9HELO</name>
<comment type="caution">
    <text evidence="2">The sequence shown here is derived from an EMBL/GenBank/DDBJ whole genome shotgun (WGS) entry which is preliminary data.</text>
</comment>
<organism evidence="2 3">
    <name type="scientific">Diplocarpon coronariae</name>
    <dbReference type="NCBI Taxonomy" id="2795749"/>
    <lineage>
        <taxon>Eukaryota</taxon>
        <taxon>Fungi</taxon>
        <taxon>Dikarya</taxon>
        <taxon>Ascomycota</taxon>
        <taxon>Pezizomycotina</taxon>
        <taxon>Leotiomycetes</taxon>
        <taxon>Helotiales</taxon>
        <taxon>Drepanopezizaceae</taxon>
        <taxon>Diplocarpon</taxon>
    </lineage>
</organism>
<feature type="region of interest" description="Disordered" evidence="1">
    <location>
        <begin position="1"/>
        <end position="24"/>
    </location>
</feature>
<reference evidence="2 3" key="1">
    <citation type="submission" date="2017-04" db="EMBL/GenBank/DDBJ databases">
        <title>Draft genome sequence of Marssonina coronaria NL1: causal agent of apple blotch.</title>
        <authorList>
            <person name="Cheng Q."/>
        </authorList>
    </citation>
    <scope>NUCLEOTIDE SEQUENCE [LARGE SCALE GENOMIC DNA]</scope>
    <source>
        <strain evidence="2 3">NL1</strain>
    </source>
</reference>
<dbReference type="Proteomes" id="UP000242519">
    <property type="component" value="Unassembled WGS sequence"/>
</dbReference>
<sequence length="152" mass="15974">MEPSPAGPRCRKPPRTPSSSSLGFAKNVKLSAPDSSSLLGADAQRTYVHGWITARLSVRGTAAAPAYLVRATRESGPSSLQVQHEADIPGFGCVDNEIQTIAVSSGLQFRKPPIRLRIILAAPSAQLDLGESVINNARRLAVGVFTAPSDSA</sequence>
<dbReference type="EMBL" id="MZNU01000083">
    <property type="protein sequence ID" value="OWP05027.1"/>
    <property type="molecule type" value="Genomic_DNA"/>
</dbReference>
<dbReference type="AlphaFoldDB" id="A0A218ZAH8"/>
<evidence type="ECO:0000256" key="1">
    <source>
        <dbReference type="SAM" id="MobiDB-lite"/>
    </source>
</evidence>
<protein>
    <submittedName>
        <fullName evidence="2">Uncharacterized protein</fullName>
    </submittedName>
</protein>
<dbReference type="InParanoid" id="A0A218ZAH8"/>
<proteinExistence type="predicted"/>
<keyword evidence="3" id="KW-1185">Reference proteome</keyword>
<evidence type="ECO:0000313" key="2">
    <source>
        <dbReference type="EMBL" id="OWP05027.1"/>
    </source>
</evidence>
<accession>A0A218ZAH8</accession>
<gene>
    <name evidence="2" type="ORF">B2J93_597</name>
</gene>
<evidence type="ECO:0000313" key="3">
    <source>
        <dbReference type="Proteomes" id="UP000242519"/>
    </source>
</evidence>